<dbReference type="Proteomes" id="UP000075920">
    <property type="component" value="Unassembled WGS sequence"/>
</dbReference>
<organism evidence="2 3">
    <name type="scientific">Anopheles minimus</name>
    <dbReference type="NCBI Taxonomy" id="112268"/>
    <lineage>
        <taxon>Eukaryota</taxon>
        <taxon>Metazoa</taxon>
        <taxon>Ecdysozoa</taxon>
        <taxon>Arthropoda</taxon>
        <taxon>Hexapoda</taxon>
        <taxon>Insecta</taxon>
        <taxon>Pterygota</taxon>
        <taxon>Neoptera</taxon>
        <taxon>Endopterygota</taxon>
        <taxon>Diptera</taxon>
        <taxon>Nematocera</taxon>
        <taxon>Culicoidea</taxon>
        <taxon>Culicidae</taxon>
        <taxon>Anophelinae</taxon>
        <taxon>Anopheles</taxon>
    </lineage>
</organism>
<evidence type="ECO:0000256" key="1">
    <source>
        <dbReference type="SAM" id="MobiDB-lite"/>
    </source>
</evidence>
<protein>
    <submittedName>
        <fullName evidence="2">Uncharacterized protein</fullName>
    </submittedName>
</protein>
<dbReference type="VEuPathDB" id="VectorBase:AMIN005701"/>
<accession>A0A182W5T5</accession>
<name>A0A182W5T5_9DIPT</name>
<dbReference type="AlphaFoldDB" id="A0A182W5T5"/>
<feature type="region of interest" description="Disordered" evidence="1">
    <location>
        <begin position="16"/>
        <end position="81"/>
    </location>
</feature>
<keyword evidence="3" id="KW-1185">Reference proteome</keyword>
<reference evidence="3" key="1">
    <citation type="submission" date="2013-03" db="EMBL/GenBank/DDBJ databases">
        <title>The Genome Sequence of Anopheles minimus MINIMUS1.</title>
        <authorList>
            <consortium name="The Broad Institute Genomics Platform"/>
            <person name="Neafsey D.E."/>
            <person name="Walton C."/>
            <person name="Walker B."/>
            <person name="Young S.K."/>
            <person name="Zeng Q."/>
            <person name="Gargeya S."/>
            <person name="Fitzgerald M."/>
            <person name="Haas B."/>
            <person name="Abouelleil A."/>
            <person name="Allen A.W."/>
            <person name="Alvarado L."/>
            <person name="Arachchi H.M."/>
            <person name="Berlin A.M."/>
            <person name="Chapman S.B."/>
            <person name="Gainer-Dewar J."/>
            <person name="Goldberg J."/>
            <person name="Griggs A."/>
            <person name="Gujja S."/>
            <person name="Hansen M."/>
            <person name="Howarth C."/>
            <person name="Imamovic A."/>
            <person name="Ireland A."/>
            <person name="Larimer J."/>
            <person name="McCowan C."/>
            <person name="Murphy C."/>
            <person name="Pearson M."/>
            <person name="Poon T.W."/>
            <person name="Priest M."/>
            <person name="Roberts A."/>
            <person name="Saif S."/>
            <person name="Shea T."/>
            <person name="Sisk P."/>
            <person name="Sykes S."/>
            <person name="Wortman J."/>
            <person name="Nusbaum C."/>
            <person name="Birren B."/>
        </authorList>
    </citation>
    <scope>NUCLEOTIDE SEQUENCE [LARGE SCALE GENOMIC DNA]</scope>
    <source>
        <strain evidence="3">MINIMUS1</strain>
    </source>
</reference>
<proteinExistence type="predicted"/>
<evidence type="ECO:0000313" key="3">
    <source>
        <dbReference type="Proteomes" id="UP000075920"/>
    </source>
</evidence>
<evidence type="ECO:0000313" key="2">
    <source>
        <dbReference type="EnsemblMetazoa" id="AMIN005701-PA"/>
    </source>
</evidence>
<feature type="compositionally biased region" description="Low complexity" evidence="1">
    <location>
        <begin position="43"/>
        <end position="55"/>
    </location>
</feature>
<reference evidence="2" key="2">
    <citation type="submission" date="2020-05" db="UniProtKB">
        <authorList>
            <consortium name="EnsemblMetazoa"/>
        </authorList>
    </citation>
    <scope>IDENTIFICATION</scope>
    <source>
        <strain evidence="2">MINIMUS1</strain>
    </source>
</reference>
<dbReference type="EnsemblMetazoa" id="AMIN005701-RA">
    <property type="protein sequence ID" value="AMIN005701-PA"/>
    <property type="gene ID" value="AMIN005701"/>
</dbReference>
<sequence>MSPVIMEKIIVTNGPVDKSISSSLTESAVSSESLPSFTEVDRSPAASAPSSSSSSVKTRTGRRYTEQDRQNRRSTIPPSSMLRCSSFVPFRMMNSAEFQLVLPSGMSVSSAFNG</sequence>
<feature type="compositionally biased region" description="Low complexity" evidence="1">
    <location>
        <begin position="19"/>
        <end position="33"/>
    </location>
</feature>